<evidence type="ECO:0000256" key="1">
    <source>
        <dbReference type="SAM" id="MobiDB-lite"/>
    </source>
</evidence>
<reference evidence="2" key="2">
    <citation type="journal article" date="2015" name="Data Brief">
        <title>Shoot transcriptome of the giant reed, Arundo donax.</title>
        <authorList>
            <person name="Barrero R.A."/>
            <person name="Guerrero F.D."/>
            <person name="Moolhuijzen P."/>
            <person name="Goolsby J.A."/>
            <person name="Tidwell J."/>
            <person name="Bellgard S.E."/>
            <person name="Bellgard M.I."/>
        </authorList>
    </citation>
    <scope>NUCLEOTIDE SEQUENCE</scope>
    <source>
        <tissue evidence="2">Shoot tissue taken approximately 20 cm above the soil surface</tissue>
    </source>
</reference>
<dbReference type="EMBL" id="GBRH01227577">
    <property type="protein sequence ID" value="JAD70318.1"/>
    <property type="molecule type" value="Transcribed_RNA"/>
</dbReference>
<feature type="compositionally biased region" description="Low complexity" evidence="1">
    <location>
        <begin position="52"/>
        <end position="61"/>
    </location>
</feature>
<name>A0A0A9C773_ARUDO</name>
<feature type="compositionally biased region" description="Pro residues" evidence="1">
    <location>
        <begin position="42"/>
        <end position="51"/>
    </location>
</feature>
<proteinExistence type="predicted"/>
<feature type="region of interest" description="Disordered" evidence="1">
    <location>
        <begin position="1"/>
        <end position="61"/>
    </location>
</feature>
<protein>
    <submittedName>
        <fullName evidence="2">Uncharacterized protein</fullName>
    </submittedName>
</protein>
<evidence type="ECO:0000313" key="2">
    <source>
        <dbReference type="EMBL" id="JAD70318.1"/>
    </source>
</evidence>
<dbReference type="AlphaFoldDB" id="A0A0A9C773"/>
<organism evidence="2">
    <name type="scientific">Arundo donax</name>
    <name type="common">Giant reed</name>
    <name type="synonym">Donax arundinaceus</name>
    <dbReference type="NCBI Taxonomy" id="35708"/>
    <lineage>
        <taxon>Eukaryota</taxon>
        <taxon>Viridiplantae</taxon>
        <taxon>Streptophyta</taxon>
        <taxon>Embryophyta</taxon>
        <taxon>Tracheophyta</taxon>
        <taxon>Spermatophyta</taxon>
        <taxon>Magnoliopsida</taxon>
        <taxon>Liliopsida</taxon>
        <taxon>Poales</taxon>
        <taxon>Poaceae</taxon>
        <taxon>PACMAD clade</taxon>
        <taxon>Arundinoideae</taxon>
        <taxon>Arundineae</taxon>
        <taxon>Arundo</taxon>
    </lineage>
</organism>
<accession>A0A0A9C773</accession>
<feature type="compositionally biased region" description="Basic residues" evidence="1">
    <location>
        <begin position="25"/>
        <end position="41"/>
    </location>
</feature>
<reference evidence="2" key="1">
    <citation type="submission" date="2014-09" db="EMBL/GenBank/DDBJ databases">
        <authorList>
            <person name="Magalhaes I.L.F."/>
            <person name="Oliveira U."/>
            <person name="Santos F.R."/>
            <person name="Vidigal T.H.D.A."/>
            <person name="Brescovit A.D."/>
            <person name="Santos A.J."/>
        </authorList>
    </citation>
    <scope>NUCLEOTIDE SEQUENCE</scope>
    <source>
        <tissue evidence="2">Shoot tissue taken approximately 20 cm above the soil surface</tissue>
    </source>
</reference>
<sequence>MDRGLRRITGSGAASSRVLQPHLSHGGKAHPQRRPRRHPPRPRQWPGPRAPLLPRLLRQGL</sequence>